<dbReference type="Proteomes" id="UP000193560">
    <property type="component" value="Unassembled WGS sequence"/>
</dbReference>
<evidence type="ECO:0000313" key="7">
    <source>
        <dbReference type="Proteomes" id="UP000193560"/>
    </source>
</evidence>
<evidence type="ECO:0000256" key="3">
    <source>
        <dbReference type="ARBA" id="ARBA00022833"/>
    </source>
</evidence>
<evidence type="ECO:0000256" key="4">
    <source>
        <dbReference type="SAM" id="MobiDB-lite"/>
    </source>
</evidence>
<feature type="compositionally biased region" description="Polar residues" evidence="4">
    <location>
        <begin position="639"/>
        <end position="660"/>
    </location>
</feature>
<evidence type="ECO:0000256" key="1">
    <source>
        <dbReference type="ARBA" id="ARBA00022723"/>
    </source>
</evidence>
<dbReference type="STRING" id="90262.A0A1X2IFF6"/>
<feature type="compositionally biased region" description="Acidic residues" evidence="4">
    <location>
        <begin position="312"/>
        <end position="324"/>
    </location>
</feature>
<organism evidence="6 7">
    <name type="scientific">Absidia repens</name>
    <dbReference type="NCBI Taxonomy" id="90262"/>
    <lineage>
        <taxon>Eukaryota</taxon>
        <taxon>Fungi</taxon>
        <taxon>Fungi incertae sedis</taxon>
        <taxon>Mucoromycota</taxon>
        <taxon>Mucoromycotina</taxon>
        <taxon>Mucoromycetes</taxon>
        <taxon>Mucorales</taxon>
        <taxon>Cunninghamellaceae</taxon>
        <taxon>Absidia</taxon>
    </lineage>
</organism>
<dbReference type="InterPro" id="IPR011011">
    <property type="entry name" value="Znf_FYVE_PHD"/>
</dbReference>
<feature type="region of interest" description="Disordered" evidence="4">
    <location>
        <begin position="621"/>
        <end position="660"/>
    </location>
</feature>
<dbReference type="AlphaFoldDB" id="A0A1X2IFF6"/>
<dbReference type="OrthoDB" id="5863171at2759"/>
<gene>
    <name evidence="6" type="ORF">BCR42DRAFT_451588</name>
</gene>
<evidence type="ECO:0000256" key="2">
    <source>
        <dbReference type="ARBA" id="ARBA00022771"/>
    </source>
</evidence>
<dbReference type="InterPro" id="IPR001965">
    <property type="entry name" value="Znf_PHD"/>
</dbReference>
<feature type="region of interest" description="Disordered" evidence="4">
    <location>
        <begin position="159"/>
        <end position="208"/>
    </location>
</feature>
<comment type="caution">
    <text evidence="6">The sequence shown here is derived from an EMBL/GenBank/DDBJ whole genome shotgun (WGS) entry which is preliminary data.</text>
</comment>
<protein>
    <recommendedName>
        <fullName evidence="5">Zinc finger PHD-type domain-containing protein</fullName>
    </recommendedName>
</protein>
<name>A0A1X2IFF6_9FUNG</name>
<feature type="domain" description="Zinc finger PHD-type" evidence="5">
    <location>
        <begin position="534"/>
        <end position="589"/>
    </location>
</feature>
<keyword evidence="2" id="KW-0863">Zinc-finger</keyword>
<evidence type="ECO:0000259" key="5">
    <source>
        <dbReference type="SMART" id="SM00249"/>
    </source>
</evidence>
<feature type="compositionally biased region" description="Low complexity" evidence="4">
    <location>
        <begin position="623"/>
        <end position="638"/>
    </location>
</feature>
<dbReference type="GO" id="GO:0008270">
    <property type="term" value="F:zinc ion binding"/>
    <property type="evidence" value="ECO:0007669"/>
    <property type="project" value="UniProtKB-KW"/>
</dbReference>
<reference evidence="6 7" key="1">
    <citation type="submission" date="2016-07" db="EMBL/GenBank/DDBJ databases">
        <title>Pervasive Adenine N6-methylation of Active Genes in Fungi.</title>
        <authorList>
            <consortium name="DOE Joint Genome Institute"/>
            <person name="Mondo S.J."/>
            <person name="Dannebaum R.O."/>
            <person name="Kuo R.C."/>
            <person name="Labutti K."/>
            <person name="Haridas S."/>
            <person name="Kuo A."/>
            <person name="Salamov A."/>
            <person name="Ahrendt S.R."/>
            <person name="Lipzen A."/>
            <person name="Sullivan W."/>
            <person name="Andreopoulos W.B."/>
            <person name="Clum A."/>
            <person name="Lindquist E."/>
            <person name="Daum C."/>
            <person name="Ramamoorthy G.K."/>
            <person name="Gryganskyi A."/>
            <person name="Culley D."/>
            <person name="Magnuson J.K."/>
            <person name="James T.Y."/>
            <person name="O'Malley M.A."/>
            <person name="Stajich J.E."/>
            <person name="Spatafora J.W."/>
            <person name="Visel A."/>
            <person name="Grigoriev I.V."/>
        </authorList>
    </citation>
    <scope>NUCLEOTIDE SEQUENCE [LARGE SCALE GENOMIC DNA]</scope>
    <source>
        <strain evidence="6 7">NRRL 1336</strain>
    </source>
</reference>
<keyword evidence="7" id="KW-1185">Reference proteome</keyword>
<feature type="region of interest" description="Disordered" evidence="4">
    <location>
        <begin position="231"/>
        <end position="250"/>
    </location>
</feature>
<keyword evidence="3" id="KW-0862">Zinc</keyword>
<sequence length="660" mass="73011">MATPLSCSSSSSDMVQTEDFLAKNTSSTPTNAITTDDTCPHATETRYFTKETMDQQHIHHQQSVSEIPSMPFLPELILSTWLQSECNLTQSPIIIQPIHHTLENATITYDTLVEQQKELVKDVFFSPAMQATNTTTISSSLSSTSSSDSLGTLATTATSASATASFSPPTASYTSTPSSCSDDEAATLCGSQTDGESTQSRDDDFSPSDLLLEQDDSFLFFGALDFDLDNQQQQEQQHKELKQKQKPTTALTNSCVESTVALSRQSSALKRKRNGAVASTSKNDHSFLAVFSPKSTPPMSPNEHQWDYFDASGEDSSSDDDGSDDAGSTSLDYRMMKTDFQYISVQDDFLDSDDDSISSWENRRANMFDDADVNDIKAKTKQTLILKNTKPNKKKISTKHAVPTSNNNNTAATISTAKKQKQQPKKVKVASSTAPPVFAYPESHEHLEKIDPRPTCHPTLYQKLTKKNVDWCRYCGTTEGVNWRPGPWGKRTLCNKHGCDYKGYGFACKLPRLNLTDYVNETIHDRDRPVLQFYCATCHRMESWATNVLVRCEGCYKSYHQKCYQGEEQPLTDAFVSGDQPWYCDKTCRDNVACGRVVVEISRKRLPLMCAPTKSQVQASLIGSSSSSSSTSNGSTSNHRYTSTSTDRATRNACASQVSK</sequence>
<accession>A0A1X2IFF6</accession>
<dbReference type="InterPro" id="IPR013083">
    <property type="entry name" value="Znf_RING/FYVE/PHD"/>
</dbReference>
<dbReference type="Gene3D" id="3.30.40.10">
    <property type="entry name" value="Zinc/RING finger domain, C3HC4 (zinc finger)"/>
    <property type="match status" value="1"/>
</dbReference>
<keyword evidence="1" id="KW-0479">Metal-binding</keyword>
<dbReference type="SUPFAM" id="SSF57903">
    <property type="entry name" value="FYVE/PHD zinc finger"/>
    <property type="match status" value="1"/>
</dbReference>
<dbReference type="SMART" id="SM00249">
    <property type="entry name" value="PHD"/>
    <property type="match status" value="1"/>
</dbReference>
<proteinExistence type="predicted"/>
<dbReference type="EMBL" id="MCGE01000012">
    <property type="protein sequence ID" value="ORZ15633.1"/>
    <property type="molecule type" value="Genomic_DNA"/>
</dbReference>
<feature type="region of interest" description="Disordered" evidence="4">
    <location>
        <begin position="288"/>
        <end position="330"/>
    </location>
</feature>
<evidence type="ECO:0000313" key="6">
    <source>
        <dbReference type="EMBL" id="ORZ15633.1"/>
    </source>
</evidence>
<feature type="compositionally biased region" description="Low complexity" evidence="4">
    <location>
        <begin position="159"/>
        <end position="180"/>
    </location>
</feature>
<feature type="compositionally biased region" description="Polar residues" evidence="4">
    <location>
        <begin position="189"/>
        <end position="198"/>
    </location>
</feature>